<protein>
    <submittedName>
        <fullName evidence="1">Uncharacterized protein</fullName>
    </submittedName>
</protein>
<sequence length="76" mass="9238">MNSQEKREKYKPILAKHKFYDFFNDYVVSHDAMKREISEIVAKNRNLPLEKAVNIRIFKIPEVDQFIKDHDLQRLF</sequence>
<dbReference type="EMBL" id="CAXJIO010000018">
    <property type="protein sequence ID" value="CAL2104614.1"/>
    <property type="molecule type" value="Genomic_DNA"/>
</dbReference>
<evidence type="ECO:0000313" key="2">
    <source>
        <dbReference type="Proteomes" id="UP001497527"/>
    </source>
</evidence>
<dbReference type="Proteomes" id="UP001497527">
    <property type="component" value="Unassembled WGS sequence"/>
</dbReference>
<organism evidence="1 2">
    <name type="scientific">Tenacibaculum polynesiense</name>
    <dbReference type="NCBI Taxonomy" id="3137857"/>
    <lineage>
        <taxon>Bacteria</taxon>
        <taxon>Pseudomonadati</taxon>
        <taxon>Bacteroidota</taxon>
        <taxon>Flavobacteriia</taxon>
        <taxon>Flavobacteriales</taxon>
        <taxon>Flavobacteriaceae</taxon>
        <taxon>Tenacibaculum</taxon>
    </lineage>
</organism>
<reference evidence="1 2" key="1">
    <citation type="submission" date="2024-05" db="EMBL/GenBank/DDBJ databases">
        <authorList>
            <person name="Duchaud E."/>
        </authorList>
    </citation>
    <scope>NUCLEOTIDE SEQUENCE [LARGE SCALE GENOMIC DNA]</scope>
    <source>
        <strain evidence="1">Ena-SAMPLE-TAB-13-05-2024-13:56:06:370-140308</strain>
    </source>
</reference>
<comment type="caution">
    <text evidence="1">The sequence shown here is derived from an EMBL/GenBank/DDBJ whole genome shotgun (WGS) entry which is preliminary data.</text>
</comment>
<proteinExistence type="predicted"/>
<name>A0ABP1F7B3_9FLAO</name>
<evidence type="ECO:0000313" key="1">
    <source>
        <dbReference type="EMBL" id="CAL2104614.1"/>
    </source>
</evidence>
<keyword evidence="2" id="KW-1185">Reference proteome</keyword>
<dbReference type="RefSeq" id="WP_348721707.1">
    <property type="nucleotide sequence ID" value="NZ_CAXJIO010000018.1"/>
</dbReference>
<gene>
    <name evidence="1" type="ORF">T190423A01A_90039</name>
</gene>
<accession>A0ABP1F7B3</accession>